<dbReference type="STRING" id="1210063.GCA_001612665_04715"/>
<organism evidence="1 2">
    <name type="scientific">Nocardia alba</name>
    <dbReference type="NCBI Taxonomy" id="225051"/>
    <lineage>
        <taxon>Bacteria</taxon>
        <taxon>Bacillati</taxon>
        <taxon>Actinomycetota</taxon>
        <taxon>Actinomycetes</taxon>
        <taxon>Mycobacteriales</taxon>
        <taxon>Nocardiaceae</taxon>
        <taxon>Nocardia</taxon>
    </lineage>
</organism>
<reference evidence="1 2" key="1">
    <citation type="submission" date="2019-03" db="EMBL/GenBank/DDBJ databases">
        <title>Genomic Encyclopedia of Type Strains, Phase IV (KMG-IV): sequencing the most valuable type-strain genomes for metagenomic binning, comparative biology and taxonomic classification.</title>
        <authorList>
            <person name="Goeker M."/>
        </authorList>
    </citation>
    <scope>NUCLEOTIDE SEQUENCE [LARGE SCALE GENOMIC DNA]</scope>
    <source>
        <strain evidence="1 2">DSM 44684</strain>
    </source>
</reference>
<keyword evidence="2" id="KW-1185">Reference proteome</keyword>
<protein>
    <submittedName>
        <fullName evidence="1">Uncharacterized protein</fullName>
    </submittedName>
</protein>
<evidence type="ECO:0000313" key="1">
    <source>
        <dbReference type="EMBL" id="TCK00553.1"/>
    </source>
</evidence>
<dbReference type="Proteomes" id="UP000294856">
    <property type="component" value="Unassembled WGS sequence"/>
</dbReference>
<name>A0A4R1G2K1_9NOCA</name>
<accession>A0A4R1G2K1</accession>
<gene>
    <name evidence="1" type="ORF">DFR71_1556</name>
</gene>
<comment type="caution">
    <text evidence="1">The sequence shown here is derived from an EMBL/GenBank/DDBJ whole genome shotgun (WGS) entry which is preliminary data.</text>
</comment>
<evidence type="ECO:0000313" key="2">
    <source>
        <dbReference type="Proteomes" id="UP000294856"/>
    </source>
</evidence>
<dbReference type="AlphaFoldDB" id="A0A4R1G2K1"/>
<proteinExistence type="predicted"/>
<sequence>MQLAAELAGEMVAQAVQWVSEGTAGPFLAYLGKSDARVTLVDLTQGGDESPLDYGRGLMVVRSAARGVMVYDGAISNSDGEQFDALIGEVYEFQHGDGSFDVLVPYRPVSPSQSFGVYALMLNDPDGQPVSDEILDAFLLGTRRDADAGEFLRQHQLR</sequence>
<dbReference type="EMBL" id="SMFR01000001">
    <property type="protein sequence ID" value="TCK00553.1"/>
    <property type="molecule type" value="Genomic_DNA"/>
</dbReference>